<dbReference type="EC" id="1.14.-.-" evidence="2"/>
<dbReference type="PANTHER" id="PTHR37811:SF2">
    <property type="entry name" value="ABM DOMAIN-CONTAINING PROTEIN"/>
    <property type="match status" value="1"/>
</dbReference>
<dbReference type="SUPFAM" id="SSF54909">
    <property type="entry name" value="Dimeric alpha+beta barrel"/>
    <property type="match status" value="1"/>
</dbReference>
<protein>
    <submittedName>
        <fullName evidence="2">Antibiotic biosynthesis monooxygenase family protein</fullName>
        <ecNumber evidence="2">1.14.-.-</ecNumber>
    </submittedName>
</protein>
<dbReference type="InterPro" id="IPR011008">
    <property type="entry name" value="Dimeric_a/b-barrel"/>
</dbReference>
<evidence type="ECO:0000313" key="3">
    <source>
        <dbReference type="Proteomes" id="UP001595834"/>
    </source>
</evidence>
<dbReference type="RefSeq" id="WP_344371107.1">
    <property type="nucleotide sequence ID" value="NZ_BAAASQ010000002.1"/>
</dbReference>
<feature type="domain" description="ABM" evidence="1">
    <location>
        <begin position="44"/>
        <end position="94"/>
    </location>
</feature>
<keyword evidence="2" id="KW-0560">Oxidoreductase</keyword>
<organism evidence="2 3">
    <name type="scientific">Streptomyces mauvecolor</name>
    <dbReference type="NCBI Taxonomy" id="58345"/>
    <lineage>
        <taxon>Bacteria</taxon>
        <taxon>Bacillati</taxon>
        <taxon>Actinomycetota</taxon>
        <taxon>Actinomycetes</taxon>
        <taxon>Kitasatosporales</taxon>
        <taxon>Streptomycetaceae</taxon>
        <taxon>Streptomyces</taxon>
    </lineage>
</organism>
<name>A0ABV9UFB0_9ACTN</name>
<evidence type="ECO:0000259" key="1">
    <source>
        <dbReference type="Pfam" id="PF03992"/>
    </source>
</evidence>
<dbReference type="Gene3D" id="3.30.70.100">
    <property type="match status" value="1"/>
</dbReference>
<dbReference type="InterPro" id="IPR007138">
    <property type="entry name" value="ABM_dom"/>
</dbReference>
<accession>A0ABV9UFB0</accession>
<dbReference type="EMBL" id="JBHSIZ010000003">
    <property type="protein sequence ID" value="MFC4955162.1"/>
    <property type="molecule type" value="Genomic_DNA"/>
</dbReference>
<dbReference type="Pfam" id="PF03992">
    <property type="entry name" value="ABM"/>
    <property type="match status" value="1"/>
</dbReference>
<dbReference type="InterPro" id="IPR052936">
    <property type="entry name" value="Jasmonate_Hydroxylase-like"/>
</dbReference>
<proteinExistence type="predicted"/>
<dbReference type="Proteomes" id="UP001595834">
    <property type="component" value="Unassembled WGS sequence"/>
</dbReference>
<keyword evidence="3" id="KW-1185">Reference proteome</keyword>
<gene>
    <name evidence="2" type="ORF">ACFPFX_02500</name>
</gene>
<dbReference type="PANTHER" id="PTHR37811">
    <property type="entry name" value="BLL5343 PROTEIN"/>
    <property type="match status" value="1"/>
</dbReference>
<evidence type="ECO:0000313" key="2">
    <source>
        <dbReference type="EMBL" id="MFC4955162.1"/>
    </source>
</evidence>
<dbReference type="GO" id="GO:0004497">
    <property type="term" value="F:monooxygenase activity"/>
    <property type="evidence" value="ECO:0007669"/>
    <property type="project" value="UniProtKB-KW"/>
</dbReference>
<comment type="caution">
    <text evidence="2">The sequence shown here is derived from an EMBL/GenBank/DDBJ whole genome shotgun (WGS) entry which is preliminary data.</text>
</comment>
<sequence length="121" mass="13492">MSDQGQVRGLVSGIEPPYYAVVFTSIRREGADGSDGGYGETAVLMRELVAEIPGYLGYETARNPGGIGITVGYFRDEEAVAAWRGRLEHQQAQRRGRAEWYEGYSVHVAKVERSYGFERKQ</sequence>
<keyword evidence="2" id="KW-0503">Monooxygenase</keyword>
<reference evidence="3" key="1">
    <citation type="journal article" date="2019" name="Int. J. Syst. Evol. Microbiol.">
        <title>The Global Catalogue of Microorganisms (GCM) 10K type strain sequencing project: providing services to taxonomists for standard genome sequencing and annotation.</title>
        <authorList>
            <consortium name="The Broad Institute Genomics Platform"/>
            <consortium name="The Broad Institute Genome Sequencing Center for Infectious Disease"/>
            <person name="Wu L."/>
            <person name="Ma J."/>
        </authorList>
    </citation>
    <scope>NUCLEOTIDE SEQUENCE [LARGE SCALE GENOMIC DNA]</scope>
    <source>
        <strain evidence="3">CCM 7224</strain>
    </source>
</reference>